<keyword evidence="4 7" id="KW-0812">Transmembrane</keyword>
<dbReference type="InterPro" id="IPR035906">
    <property type="entry name" value="MetI-like_sf"/>
</dbReference>
<dbReference type="EMBL" id="FNAD01000014">
    <property type="protein sequence ID" value="SDE15979.1"/>
    <property type="molecule type" value="Genomic_DNA"/>
</dbReference>
<dbReference type="GO" id="GO:0005886">
    <property type="term" value="C:plasma membrane"/>
    <property type="evidence" value="ECO:0007669"/>
    <property type="project" value="UniProtKB-SubCell"/>
</dbReference>
<feature type="transmembrane region" description="Helical" evidence="7">
    <location>
        <begin position="28"/>
        <end position="49"/>
    </location>
</feature>
<dbReference type="PANTHER" id="PTHR43386">
    <property type="entry name" value="OLIGOPEPTIDE TRANSPORT SYSTEM PERMEASE PROTEIN APPC"/>
    <property type="match status" value="1"/>
</dbReference>
<dbReference type="CDD" id="cd06261">
    <property type="entry name" value="TM_PBP2"/>
    <property type="match status" value="1"/>
</dbReference>
<accession>A0A1G7AM88</accession>
<evidence type="ECO:0000259" key="8">
    <source>
        <dbReference type="PROSITE" id="PS50928"/>
    </source>
</evidence>
<evidence type="ECO:0000256" key="5">
    <source>
        <dbReference type="ARBA" id="ARBA00022989"/>
    </source>
</evidence>
<feature type="transmembrane region" description="Helical" evidence="7">
    <location>
        <begin position="91"/>
        <end position="114"/>
    </location>
</feature>
<dbReference type="GO" id="GO:0071916">
    <property type="term" value="F:dipeptide transmembrane transporter activity"/>
    <property type="evidence" value="ECO:0007669"/>
    <property type="project" value="TreeGrafter"/>
</dbReference>
<dbReference type="InterPro" id="IPR000515">
    <property type="entry name" value="MetI-like"/>
</dbReference>
<keyword evidence="3" id="KW-1003">Cell membrane</keyword>
<dbReference type="STRING" id="58114.SAMN05216270_11436"/>
<evidence type="ECO:0000313" key="9">
    <source>
        <dbReference type="EMBL" id="SDE15979.1"/>
    </source>
</evidence>
<feature type="transmembrane region" description="Helical" evidence="7">
    <location>
        <begin position="257"/>
        <end position="282"/>
    </location>
</feature>
<evidence type="ECO:0000256" key="3">
    <source>
        <dbReference type="ARBA" id="ARBA00022475"/>
    </source>
</evidence>
<comment type="similarity">
    <text evidence="7">Belongs to the binding-protein-dependent transport system permease family.</text>
</comment>
<name>A0A1G7AM88_9ACTN</name>
<dbReference type="InterPro" id="IPR050366">
    <property type="entry name" value="BP-dependent_transpt_permease"/>
</dbReference>
<keyword evidence="10" id="KW-1185">Reference proteome</keyword>
<comment type="subcellular location">
    <subcellularLocation>
        <location evidence="1 7">Cell membrane</location>
        <topology evidence="1 7">Multi-pass membrane protein</topology>
    </subcellularLocation>
</comment>
<evidence type="ECO:0000256" key="1">
    <source>
        <dbReference type="ARBA" id="ARBA00004651"/>
    </source>
</evidence>
<evidence type="ECO:0000313" key="10">
    <source>
        <dbReference type="Proteomes" id="UP000198949"/>
    </source>
</evidence>
<dbReference type="SUPFAM" id="SSF161098">
    <property type="entry name" value="MetI-like"/>
    <property type="match status" value="1"/>
</dbReference>
<sequence length="293" mass="31934">MSAEVVLQTEVVGRRNEHLYFALRNPKVAIGLGIVLALLVLGLVGPFFLSDSPNEYVGPKSEAPSGEYWLGTTYFGQDVFTQFVHGLRSSYLVGALGGGISFVIGLAIGFAAGYRGGMVDEILNMITNVVLVLPALAVLIVISSYLEVRGVVTQAVIIGIFSWPWVARAVRAQTFTLRNRDYVDLARLTGKRAPQIIMREIMPNMASYLLMSVILLFGGAILFAAMLDFIGLGPTNAVSLGTMMQQSMAWSSLHLGMWWWFVPPGLAITLIVGALYITNVGLDEVFNPKLREM</sequence>
<evidence type="ECO:0000256" key="4">
    <source>
        <dbReference type="ARBA" id="ARBA00022692"/>
    </source>
</evidence>
<dbReference type="Proteomes" id="UP000198949">
    <property type="component" value="Unassembled WGS sequence"/>
</dbReference>
<gene>
    <name evidence="9" type="ORF">SAMN05216270_11436</name>
</gene>
<dbReference type="OrthoDB" id="6637947at2"/>
<keyword evidence="5 7" id="KW-1133">Transmembrane helix</keyword>
<evidence type="ECO:0000256" key="7">
    <source>
        <dbReference type="RuleBase" id="RU363032"/>
    </source>
</evidence>
<dbReference type="RefSeq" id="WP_091039300.1">
    <property type="nucleotide sequence ID" value="NZ_FNAD01000014.1"/>
</dbReference>
<dbReference type="PANTHER" id="PTHR43386:SF1">
    <property type="entry name" value="D,D-DIPEPTIDE TRANSPORT SYSTEM PERMEASE PROTEIN DDPC-RELATED"/>
    <property type="match status" value="1"/>
</dbReference>
<proteinExistence type="inferred from homology"/>
<feature type="transmembrane region" description="Helical" evidence="7">
    <location>
        <begin position="208"/>
        <end position="230"/>
    </location>
</feature>
<evidence type="ECO:0000256" key="6">
    <source>
        <dbReference type="ARBA" id="ARBA00023136"/>
    </source>
</evidence>
<reference evidence="10" key="1">
    <citation type="submission" date="2016-10" db="EMBL/GenBank/DDBJ databases">
        <authorList>
            <person name="Varghese N."/>
            <person name="Submissions S."/>
        </authorList>
    </citation>
    <scope>NUCLEOTIDE SEQUENCE [LARGE SCALE GENOMIC DNA]</scope>
    <source>
        <strain evidence="10">CGMCC 4.3516</strain>
    </source>
</reference>
<feature type="transmembrane region" description="Helical" evidence="7">
    <location>
        <begin position="152"/>
        <end position="170"/>
    </location>
</feature>
<dbReference type="Gene3D" id="1.10.3720.10">
    <property type="entry name" value="MetI-like"/>
    <property type="match status" value="1"/>
</dbReference>
<protein>
    <submittedName>
        <fullName evidence="9">Peptide/nickel transport system permease protein</fullName>
    </submittedName>
</protein>
<organism evidence="9 10">
    <name type="scientific">Glycomyces harbinensis</name>
    <dbReference type="NCBI Taxonomy" id="58114"/>
    <lineage>
        <taxon>Bacteria</taxon>
        <taxon>Bacillati</taxon>
        <taxon>Actinomycetota</taxon>
        <taxon>Actinomycetes</taxon>
        <taxon>Glycomycetales</taxon>
        <taxon>Glycomycetaceae</taxon>
        <taxon>Glycomyces</taxon>
    </lineage>
</organism>
<evidence type="ECO:0000256" key="2">
    <source>
        <dbReference type="ARBA" id="ARBA00022448"/>
    </source>
</evidence>
<keyword evidence="2 7" id="KW-0813">Transport</keyword>
<dbReference type="Pfam" id="PF00528">
    <property type="entry name" value="BPD_transp_1"/>
    <property type="match status" value="1"/>
</dbReference>
<feature type="transmembrane region" description="Helical" evidence="7">
    <location>
        <begin position="126"/>
        <end position="146"/>
    </location>
</feature>
<dbReference type="AlphaFoldDB" id="A0A1G7AM88"/>
<dbReference type="PROSITE" id="PS50928">
    <property type="entry name" value="ABC_TM1"/>
    <property type="match status" value="1"/>
</dbReference>
<keyword evidence="6 7" id="KW-0472">Membrane</keyword>
<feature type="domain" description="ABC transmembrane type-1" evidence="8">
    <location>
        <begin position="87"/>
        <end position="279"/>
    </location>
</feature>